<dbReference type="Proteomes" id="UP000295146">
    <property type="component" value="Unassembled WGS sequence"/>
</dbReference>
<evidence type="ECO:0000313" key="3">
    <source>
        <dbReference type="Proteomes" id="UP000295146"/>
    </source>
</evidence>
<reference evidence="2 3" key="1">
    <citation type="submission" date="2019-03" db="EMBL/GenBank/DDBJ databases">
        <title>Genomic Encyclopedia of Type Strains, Phase III (KMG-III): the genomes of soil and plant-associated and newly described type strains.</title>
        <authorList>
            <person name="Whitman W."/>
        </authorList>
    </citation>
    <scope>NUCLEOTIDE SEQUENCE [LARGE SCALE GENOMIC DNA]</scope>
    <source>
        <strain evidence="2 3">VKM Ac-2573</strain>
    </source>
</reference>
<accession>A0A4R8C3F2</accession>
<evidence type="ECO:0000313" key="2">
    <source>
        <dbReference type="EMBL" id="TDW70339.1"/>
    </source>
</evidence>
<feature type="compositionally biased region" description="Pro residues" evidence="1">
    <location>
        <begin position="57"/>
        <end position="68"/>
    </location>
</feature>
<gene>
    <name evidence="2" type="ORF">EV653_4382</name>
</gene>
<feature type="region of interest" description="Disordered" evidence="1">
    <location>
        <begin position="47"/>
        <end position="68"/>
    </location>
</feature>
<keyword evidence="3" id="KW-1185">Reference proteome</keyword>
<sequence>MYDHSTITLHTYRNGRRAGTYVITDLTLRRPSGKGCDCGEEVALVPAPDGTLRRRPPGSPSPTLPPST</sequence>
<dbReference type="AlphaFoldDB" id="A0A4R8C3F2"/>
<protein>
    <submittedName>
        <fullName evidence="2">Uncharacterized protein</fullName>
    </submittedName>
</protein>
<comment type="caution">
    <text evidence="2">The sequence shown here is derived from an EMBL/GenBank/DDBJ whole genome shotgun (WGS) entry which is preliminary data.</text>
</comment>
<dbReference type="EMBL" id="SODP01000002">
    <property type="protein sequence ID" value="TDW70339.1"/>
    <property type="molecule type" value="Genomic_DNA"/>
</dbReference>
<organism evidence="2 3">
    <name type="scientific">Kribbella pratensis</name>
    <dbReference type="NCBI Taxonomy" id="2512112"/>
    <lineage>
        <taxon>Bacteria</taxon>
        <taxon>Bacillati</taxon>
        <taxon>Actinomycetota</taxon>
        <taxon>Actinomycetes</taxon>
        <taxon>Propionibacteriales</taxon>
        <taxon>Kribbellaceae</taxon>
        <taxon>Kribbella</taxon>
    </lineage>
</organism>
<evidence type="ECO:0000256" key="1">
    <source>
        <dbReference type="SAM" id="MobiDB-lite"/>
    </source>
</evidence>
<proteinExistence type="predicted"/>
<name>A0A4R8C3F2_9ACTN</name>